<gene>
    <name evidence="2" type="ORF">GSMUA_81560.1</name>
</gene>
<dbReference type="AlphaFoldDB" id="A0A804K8X7"/>
<organism evidence="3 4">
    <name type="scientific">Musa acuminata subsp. malaccensis</name>
    <name type="common">Wild banana</name>
    <name type="synonym">Musa malaccensis</name>
    <dbReference type="NCBI Taxonomy" id="214687"/>
    <lineage>
        <taxon>Eukaryota</taxon>
        <taxon>Viridiplantae</taxon>
        <taxon>Streptophyta</taxon>
        <taxon>Embryophyta</taxon>
        <taxon>Tracheophyta</taxon>
        <taxon>Spermatophyta</taxon>
        <taxon>Magnoliopsida</taxon>
        <taxon>Liliopsida</taxon>
        <taxon>Zingiberales</taxon>
        <taxon>Musaceae</taxon>
        <taxon>Musa</taxon>
    </lineage>
</organism>
<feature type="region of interest" description="Disordered" evidence="1">
    <location>
        <begin position="1"/>
        <end position="55"/>
    </location>
</feature>
<dbReference type="Proteomes" id="UP000012960">
    <property type="component" value="Unplaced"/>
</dbReference>
<accession>A0A804K8X7</accession>
<protein>
    <submittedName>
        <fullName evidence="2">(wild Malaysian banana) hypothetical protein</fullName>
    </submittedName>
</protein>
<keyword evidence="4" id="KW-1185">Reference proteome</keyword>
<dbReference type="Gramene" id="Ma08_t20740.1">
    <property type="protein sequence ID" value="Ma08_p20740.1"/>
    <property type="gene ID" value="Ma08_g20740"/>
</dbReference>
<dbReference type="InParanoid" id="A0A804K8X7"/>
<dbReference type="EnsemblPlants" id="Ma08_t20740.1">
    <property type="protein sequence ID" value="Ma08_p20740.1"/>
    <property type="gene ID" value="Ma08_g20740"/>
</dbReference>
<name>A0A804K8X7_MUSAM</name>
<feature type="region of interest" description="Disordered" evidence="1">
    <location>
        <begin position="80"/>
        <end position="133"/>
    </location>
</feature>
<evidence type="ECO:0000313" key="3">
    <source>
        <dbReference type="EnsemblPlants" id="Ma08_p20740.1"/>
    </source>
</evidence>
<proteinExistence type="predicted"/>
<feature type="compositionally biased region" description="Low complexity" evidence="1">
    <location>
        <begin position="33"/>
        <end position="47"/>
    </location>
</feature>
<reference evidence="3" key="2">
    <citation type="submission" date="2021-05" db="UniProtKB">
        <authorList>
            <consortium name="EnsemblPlants"/>
        </authorList>
    </citation>
    <scope>IDENTIFICATION</scope>
    <source>
        <strain evidence="3">subsp. malaccensis</strain>
    </source>
</reference>
<sequence>MTSISRPVRTGRRTRAAAPRPPPPPPVSPLLQPPRVLQRPVPQQAPLCRHHQHRTQLRYLQARRAQPERVRRRVIRLRPRRNRQYGRSAPGSALRPGGTPPRTLSAALRQKGAAVGRTRAPGPVPAWRGLRAS</sequence>
<evidence type="ECO:0000313" key="4">
    <source>
        <dbReference type="Proteomes" id="UP000012960"/>
    </source>
</evidence>
<reference evidence="2" key="1">
    <citation type="submission" date="2021-03" db="EMBL/GenBank/DDBJ databases">
        <authorList>
            <consortium name="Genoscope - CEA"/>
            <person name="William W."/>
        </authorList>
    </citation>
    <scope>NUCLEOTIDE SEQUENCE</scope>
    <source>
        <strain evidence="2">Doubled-haploid Pahang</strain>
    </source>
</reference>
<feature type="compositionally biased region" description="Pro residues" evidence="1">
    <location>
        <begin position="19"/>
        <end position="32"/>
    </location>
</feature>
<dbReference type="EMBL" id="HG996472">
    <property type="protein sequence ID" value="CAG1832236.1"/>
    <property type="molecule type" value="Genomic_DNA"/>
</dbReference>
<evidence type="ECO:0000256" key="1">
    <source>
        <dbReference type="SAM" id="MobiDB-lite"/>
    </source>
</evidence>
<evidence type="ECO:0000313" key="2">
    <source>
        <dbReference type="EMBL" id="CAG1832236.1"/>
    </source>
</evidence>